<evidence type="ECO:0000313" key="9">
    <source>
        <dbReference type="Proteomes" id="UP000838412"/>
    </source>
</evidence>
<evidence type="ECO:0000256" key="5">
    <source>
        <dbReference type="ARBA" id="ARBA00023242"/>
    </source>
</evidence>
<protein>
    <submittedName>
        <fullName evidence="8">ZBED1 protein</fullName>
    </submittedName>
</protein>
<dbReference type="EMBL" id="OV696689">
    <property type="protein sequence ID" value="CAH1261476.1"/>
    <property type="molecule type" value="Genomic_DNA"/>
</dbReference>
<keyword evidence="5" id="KW-0539">Nucleus</keyword>
<comment type="subcellular location">
    <subcellularLocation>
        <location evidence="1">Nucleus</location>
    </subcellularLocation>
</comment>
<evidence type="ECO:0000256" key="6">
    <source>
        <dbReference type="SAM" id="MobiDB-lite"/>
    </source>
</evidence>
<evidence type="ECO:0000259" key="7">
    <source>
        <dbReference type="Pfam" id="PF05699"/>
    </source>
</evidence>
<dbReference type="GO" id="GO:0046983">
    <property type="term" value="F:protein dimerization activity"/>
    <property type="evidence" value="ECO:0007669"/>
    <property type="project" value="InterPro"/>
</dbReference>
<keyword evidence="9" id="KW-1185">Reference proteome</keyword>
<feature type="domain" description="HAT C-terminal dimerisation" evidence="7">
    <location>
        <begin position="520"/>
        <end position="599"/>
    </location>
</feature>
<dbReference type="InterPro" id="IPR052035">
    <property type="entry name" value="ZnF_BED_domain_contain"/>
</dbReference>
<dbReference type="InterPro" id="IPR008906">
    <property type="entry name" value="HATC_C_dom"/>
</dbReference>
<dbReference type="OrthoDB" id="1607513at2759"/>
<dbReference type="SUPFAM" id="SSF53098">
    <property type="entry name" value="Ribonuclease H-like"/>
    <property type="match status" value="1"/>
</dbReference>
<dbReference type="PANTHER" id="PTHR46481">
    <property type="entry name" value="ZINC FINGER BED DOMAIN-CONTAINING PROTEIN 4"/>
    <property type="match status" value="1"/>
</dbReference>
<dbReference type="GO" id="GO:0005634">
    <property type="term" value="C:nucleus"/>
    <property type="evidence" value="ECO:0007669"/>
    <property type="project" value="UniProtKB-SubCell"/>
</dbReference>
<dbReference type="InterPro" id="IPR012337">
    <property type="entry name" value="RNaseH-like_sf"/>
</dbReference>
<dbReference type="PANTHER" id="PTHR46481:SF10">
    <property type="entry name" value="ZINC FINGER BED DOMAIN-CONTAINING PROTEIN 39"/>
    <property type="match status" value="1"/>
</dbReference>
<dbReference type="Proteomes" id="UP000838412">
    <property type="component" value="Chromosome 4"/>
</dbReference>
<keyword evidence="3" id="KW-0863">Zinc-finger</keyword>
<sequence>MPTSASTSGTRQEPTFPDLPSLGNYTETSDTDATTMCNTASASTSASTGLTSTCAPPGRVTPFTLAQQAKLPAHKKYRITGRIGHYLVKSLRPYSTVEDPYFRALMNELNPRYDPPNRACIAERVIPEMYNANLQSLKDELKKVDHAALTGDGWTSRTADHYLTLTAHYIDSDWDLKVKVLQTLKAEVSQTGDNIAAEIEQCMNEFGLAGKVEVMTTDNARAMLNAISKAGIGLSLGCFAHTLNLSLQKVMAIPAVQNMVGIMRPAITYFKNSYMGKIVFKEKQVALDRPRHSLLLDCKTRWNSSYVMVSRFLEQYPAVVASTLDDRIKTNHNFKKLQRCQDEDITRMEGFARVMLLPFQITEAMSAERRPTSGQVLPMLEKLRKHLSTNDGDTAFTMKIKKVIWDDLKTRYQDLDVRNFFEEACALDPRFKSMELVTEDVWERLSDAIKAATEKEVQIKKEPEEVANQAGPSQESVEEDTTPAKRRKLSAMQELFKDEDEVVITHMEPALPVRVRIEREMEKYKRLPKLPSTDDIVAFWRSKQDELPLLTRHARKYLIVPGTSVPSERVFSTAGDIVKAERASLDPKNVNMLLFLKKNT</sequence>
<dbReference type="AlphaFoldDB" id="A0A8K0ES70"/>
<reference evidence="8" key="1">
    <citation type="submission" date="2022-01" db="EMBL/GenBank/DDBJ databases">
        <authorList>
            <person name="Braso-Vives M."/>
        </authorList>
    </citation>
    <scope>NUCLEOTIDE SEQUENCE</scope>
</reference>
<evidence type="ECO:0000256" key="1">
    <source>
        <dbReference type="ARBA" id="ARBA00004123"/>
    </source>
</evidence>
<dbReference type="SUPFAM" id="SSF140996">
    <property type="entry name" value="Hermes dimerisation domain"/>
    <property type="match status" value="1"/>
</dbReference>
<accession>A0A8K0ES70</accession>
<keyword evidence="2" id="KW-0479">Metal-binding</keyword>
<evidence type="ECO:0000313" key="8">
    <source>
        <dbReference type="EMBL" id="CAH1261476.1"/>
    </source>
</evidence>
<feature type="region of interest" description="Disordered" evidence="6">
    <location>
        <begin position="1"/>
        <end position="30"/>
    </location>
</feature>
<feature type="region of interest" description="Disordered" evidence="6">
    <location>
        <begin position="461"/>
        <end position="485"/>
    </location>
</feature>
<gene>
    <name evidence="8" type="primary">ZBED1</name>
    <name evidence="8" type="ORF">BLAG_LOCUS16882</name>
</gene>
<name>A0A8K0ES70_BRALA</name>
<evidence type="ECO:0000256" key="4">
    <source>
        <dbReference type="ARBA" id="ARBA00022833"/>
    </source>
</evidence>
<feature type="compositionally biased region" description="Polar residues" evidence="6">
    <location>
        <begin position="1"/>
        <end position="13"/>
    </location>
</feature>
<keyword evidence="4" id="KW-0862">Zinc</keyword>
<dbReference type="Pfam" id="PF05699">
    <property type="entry name" value="Dimer_Tnp_hAT"/>
    <property type="match status" value="1"/>
</dbReference>
<dbReference type="GO" id="GO:0008270">
    <property type="term" value="F:zinc ion binding"/>
    <property type="evidence" value="ECO:0007669"/>
    <property type="project" value="UniProtKB-KW"/>
</dbReference>
<evidence type="ECO:0000256" key="2">
    <source>
        <dbReference type="ARBA" id="ARBA00022723"/>
    </source>
</evidence>
<organism evidence="8 9">
    <name type="scientific">Branchiostoma lanceolatum</name>
    <name type="common">Common lancelet</name>
    <name type="synonym">Amphioxus lanceolatum</name>
    <dbReference type="NCBI Taxonomy" id="7740"/>
    <lineage>
        <taxon>Eukaryota</taxon>
        <taxon>Metazoa</taxon>
        <taxon>Chordata</taxon>
        <taxon>Cephalochordata</taxon>
        <taxon>Leptocardii</taxon>
        <taxon>Amphioxiformes</taxon>
        <taxon>Branchiostomatidae</taxon>
        <taxon>Branchiostoma</taxon>
    </lineage>
</organism>
<evidence type="ECO:0000256" key="3">
    <source>
        <dbReference type="ARBA" id="ARBA00022771"/>
    </source>
</evidence>
<proteinExistence type="predicted"/>